<keyword evidence="3" id="KW-1185">Reference proteome</keyword>
<proteinExistence type="predicted"/>
<sequence>MTDIIKSALGYTFMILSLNVAVVAFILNAGGLN</sequence>
<dbReference type="KEGG" id="thd:BHV28_04680"/>
<evidence type="ECO:0000256" key="1">
    <source>
        <dbReference type="SAM" id="Phobius"/>
    </source>
</evidence>
<evidence type="ECO:0000313" key="2">
    <source>
        <dbReference type="EMBL" id="AQS41180.1"/>
    </source>
</evidence>
<reference evidence="2 3" key="2">
    <citation type="journal article" date="2016" name="Sci. Rep.">
        <title>The genome of Rhizobiales bacteria in predatory ants reveals urease gene functions but no genes for nitrogen fixation.</title>
        <authorList>
            <person name="Neuvonen M.M."/>
            <person name="Tamarit D."/>
            <person name="Naslund K."/>
            <person name="Liebig J."/>
            <person name="Feldhaar H."/>
            <person name="Moran N.A."/>
            <person name="Guy L."/>
            <person name="Andersson S.G."/>
        </authorList>
    </citation>
    <scope>NUCLEOTIDE SEQUENCE [LARGE SCALE GENOMIC DNA]</scope>
    <source>
        <strain evidence="2 3">Hsal</strain>
    </source>
</reference>
<gene>
    <name evidence="2" type="ORF">BHV28_04680</name>
</gene>
<keyword evidence="1" id="KW-0472">Membrane</keyword>
<dbReference type="AlphaFoldDB" id="A0A1U9JTJ6"/>
<keyword evidence="1" id="KW-0812">Transmembrane</keyword>
<organism evidence="2 3">
    <name type="scientific">Candidatus Tokpelaia hoelldobleri</name>
    <dbReference type="NCBI Taxonomy" id="1902579"/>
    <lineage>
        <taxon>Bacteria</taxon>
        <taxon>Pseudomonadati</taxon>
        <taxon>Pseudomonadota</taxon>
        <taxon>Alphaproteobacteria</taxon>
        <taxon>Hyphomicrobiales</taxon>
        <taxon>Candidatus Tokpelaia</taxon>
    </lineage>
</organism>
<feature type="transmembrane region" description="Helical" evidence="1">
    <location>
        <begin position="7"/>
        <end position="27"/>
    </location>
</feature>
<reference evidence="2 3" key="1">
    <citation type="journal article" date="2010" name="Science">
        <title>Genomic comparison of the ants Camponotus floridanus and Harpegnathos saltator.</title>
        <authorList>
            <person name="Bonasio R."/>
            <person name="Zhang G."/>
            <person name="Ye C."/>
            <person name="Mutti N.S."/>
            <person name="Fang X."/>
            <person name="Qin N."/>
            <person name="Donahue G."/>
            <person name="Yang P."/>
            <person name="Li Q."/>
            <person name="Li C."/>
            <person name="Zhang P."/>
            <person name="Huang Z."/>
            <person name="Berger S.L."/>
            <person name="Reinberg D."/>
            <person name="Wang J."/>
            <person name="Liebig J."/>
        </authorList>
    </citation>
    <scope>NUCLEOTIDE SEQUENCE [LARGE SCALE GENOMIC DNA]</scope>
    <source>
        <strain evidence="2 3">Hsal</strain>
    </source>
</reference>
<name>A0A1U9JTJ6_9HYPH</name>
<protein>
    <submittedName>
        <fullName evidence="2">Uncharacterized protein</fullName>
    </submittedName>
</protein>
<dbReference type="EMBL" id="CP017315">
    <property type="protein sequence ID" value="AQS41180.1"/>
    <property type="molecule type" value="Genomic_DNA"/>
</dbReference>
<evidence type="ECO:0000313" key="3">
    <source>
        <dbReference type="Proteomes" id="UP000188912"/>
    </source>
</evidence>
<accession>A0A1U9JTJ6</accession>
<keyword evidence="1" id="KW-1133">Transmembrane helix</keyword>
<dbReference type="Proteomes" id="UP000188912">
    <property type="component" value="Chromosome"/>
</dbReference>